<accession>A0AAW2IHR1</accession>
<feature type="region of interest" description="Disordered" evidence="1">
    <location>
        <begin position="25"/>
        <end position="63"/>
    </location>
</feature>
<name>A0AAW2IHR1_SESRA</name>
<proteinExistence type="predicted"/>
<reference evidence="2" key="1">
    <citation type="submission" date="2020-06" db="EMBL/GenBank/DDBJ databases">
        <authorList>
            <person name="Li T."/>
            <person name="Hu X."/>
            <person name="Zhang T."/>
            <person name="Song X."/>
            <person name="Zhang H."/>
            <person name="Dai N."/>
            <person name="Sheng W."/>
            <person name="Hou X."/>
            <person name="Wei L."/>
        </authorList>
    </citation>
    <scope>NUCLEOTIDE SEQUENCE</scope>
    <source>
        <strain evidence="2">G02</strain>
        <tissue evidence="2">Leaf</tissue>
    </source>
</reference>
<dbReference type="EMBL" id="JACGWJ010001596">
    <property type="protein sequence ID" value="KAL0281734.1"/>
    <property type="molecule type" value="Genomic_DNA"/>
</dbReference>
<evidence type="ECO:0000256" key="1">
    <source>
        <dbReference type="SAM" id="MobiDB-lite"/>
    </source>
</evidence>
<feature type="compositionally biased region" description="Polar residues" evidence="1">
    <location>
        <begin position="33"/>
        <end position="42"/>
    </location>
</feature>
<feature type="compositionally biased region" description="Low complexity" evidence="1">
    <location>
        <begin position="48"/>
        <end position="60"/>
    </location>
</feature>
<gene>
    <name evidence="2" type="ORF">Sradi_7292300</name>
</gene>
<reference evidence="2" key="2">
    <citation type="journal article" date="2024" name="Plant">
        <title>Genomic evolution and insights into agronomic trait innovations of Sesamum species.</title>
        <authorList>
            <person name="Miao H."/>
            <person name="Wang L."/>
            <person name="Qu L."/>
            <person name="Liu H."/>
            <person name="Sun Y."/>
            <person name="Le M."/>
            <person name="Wang Q."/>
            <person name="Wei S."/>
            <person name="Zheng Y."/>
            <person name="Lin W."/>
            <person name="Duan Y."/>
            <person name="Cao H."/>
            <person name="Xiong S."/>
            <person name="Wang X."/>
            <person name="Wei L."/>
            <person name="Li C."/>
            <person name="Ma Q."/>
            <person name="Ju M."/>
            <person name="Zhao R."/>
            <person name="Li G."/>
            <person name="Mu C."/>
            <person name="Tian Q."/>
            <person name="Mei H."/>
            <person name="Zhang T."/>
            <person name="Gao T."/>
            <person name="Zhang H."/>
        </authorList>
    </citation>
    <scope>NUCLEOTIDE SEQUENCE</scope>
    <source>
        <strain evidence="2">G02</strain>
    </source>
</reference>
<comment type="caution">
    <text evidence="2">The sequence shown here is derived from an EMBL/GenBank/DDBJ whole genome shotgun (WGS) entry which is preliminary data.</text>
</comment>
<organism evidence="2">
    <name type="scientific">Sesamum radiatum</name>
    <name type="common">Black benniseed</name>
    <dbReference type="NCBI Taxonomy" id="300843"/>
    <lineage>
        <taxon>Eukaryota</taxon>
        <taxon>Viridiplantae</taxon>
        <taxon>Streptophyta</taxon>
        <taxon>Embryophyta</taxon>
        <taxon>Tracheophyta</taxon>
        <taxon>Spermatophyta</taxon>
        <taxon>Magnoliopsida</taxon>
        <taxon>eudicotyledons</taxon>
        <taxon>Gunneridae</taxon>
        <taxon>Pentapetalae</taxon>
        <taxon>asterids</taxon>
        <taxon>lamiids</taxon>
        <taxon>Lamiales</taxon>
        <taxon>Pedaliaceae</taxon>
        <taxon>Sesamum</taxon>
    </lineage>
</organism>
<dbReference type="AlphaFoldDB" id="A0AAW2IHR1"/>
<sequence>MEFGIENSLLKCVIWDNLTVEDLQSTTEEEGTATKSAITLPSSLGEASPSFPSTSSSSSSIKRRKDAAILHRLLLRPLEGPAD</sequence>
<protein>
    <submittedName>
        <fullName evidence="2">Uncharacterized protein</fullName>
    </submittedName>
</protein>
<evidence type="ECO:0000313" key="2">
    <source>
        <dbReference type="EMBL" id="KAL0281734.1"/>
    </source>
</evidence>